<organism evidence="2 3">
    <name type="scientific">Enterobacter cancerogenus</name>
    <dbReference type="NCBI Taxonomy" id="69218"/>
    <lineage>
        <taxon>Bacteria</taxon>
        <taxon>Pseudomonadati</taxon>
        <taxon>Pseudomonadota</taxon>
        <taxon>Gammaproteobacteria</taxon>
        <taxon>Enterobacterales</taxon>
        <taxon>Enterobacteriaceae</taxon>
        <taxon>Enterobacter</taxon>
        <taxon>Enterobacter cloacae complex</taxon>
    </lineage>
</organism>
<dbReference type="Proteomes" id="UP000306327">
    <property type="component" value="Unassembled WGS sequence"/>
</dbReference>
<dbReference type="EMBL" id="QGAL01000013">
    <property type="protein sequence ID" value="TKK13642.1"/>
    <property type="molecule type" value="Genomic_DNA"/>
</dbReference>
<dbReference type="RefSeq" id="WP_137273521.1">
    <property type="nucleotide sequence ID" value="NZ_QGAL01000013.1"/>
</dbReference>
<dbReference type="InterPro" id="IPR009987">
    <property type="entry name" value="IM_PilM"/>
</dbReference>
<dbReference type="Pfam" id="PF07419">
    <property type="entry name" value="PilM"/>
    <property type="match status" value="1"/>
</dbReference>
<evidence type="ECO:0000313" key="2">
    <source>
        <dbReference type="EMBL" id="TKK13642.1"/>
    </source>
</evidence>
<protein>
    <submittedName>
        <fullName evidence="2">Oxidoreductase</fullName>
    </submittedName>
</protein>
<evidence type="ECO:0000313" key="3">
    <source>
        <dbReference type="Proteomes" id="UP000306327"/>
    </source>
</evidence>
<proteinExistence type="predicted"/>
<comment type="caution">
    <text evidence="2">The sequence shown here is derived from an EMBL/GenBank/DDBJ whole genome shotgun (WGS) entry which is preliminary data.</text>
</comment>
<dbReference type="Gene3D" id="3.30.450.360">
    <property type="match status" value="1"/>
</dbReference>
<feature type="chain" id="PRO_5044332472" evidence="1">
    <location>
        <begin position="21"/>
        <end position="139"/>
    </location>
</feature>
<feature type="signal peptide" evidence="1">
    <location>
        <begin position="1"/>
        <end position="20"/>
    </location>
</feature>
<sequence>MKSMLIVAFFAVLIAFYQNSNDSINSYNESLRTNKASLFLNYTSAFDTYYLTNSSANGDVTNKVTLPTWLPANSSVKMYVSSGYGYVFMPLESGVLSEVMKATDNSALVGVTDSSAIKTISGTIAKPAFIPPGYIVYVR</sequence>
<name>A0AB38NZ54_9ENTR</name>
<evidence type="ECO:0000256" key="1">
    <source>
        <dbReference type="SAM" id="SignalP"/>
    </source>
</evidence>
<dbReference type="AlphaFoldDB" id="A0AB38NZ54"/>
<gene>
    <name evidence="2" type="ORF">EcCFBP13530_22845</name>
</gene>
<reference evidence="2 3" key="1">
    <citation type="journal article" date="2019" name="Sci. Rep.">
        <title>Differences in resource use lead to coexistence of seed-transmitted microbial populations.</title>
        <authorList>
            <person name="Torres-Cortes G."/>
            <person name="Garcia B.J."/>
            <person name="Compant S."/>
            <person name="Rezki S."/>
            <person name="Jones P."/>
            <person name="Preveaux A."/>
            <person name="Briand M."/>
            <person name="Roulet A."/>
            <person name="Bouchez O."/>
            <person name="Jacobson D."/>
            <person name="Barret M."/>
        </authorList>
    </citation>
    <scope>NUCLEOTIDE SEQUENCE [LARGE SCALE GENOMIC DNA]</scope>
    <source>
        <strain evidence="2 3">CFBP13530</strain>
    </source>
</reference>
<keyword evidence="1" id="KW-0732">Signal</keyword>
<accession>A0AB38NZ54</accession>